<gene>
    <name evidence="1" type="ORF">GCM10022224_035340</name>
</gene>
<evidence type="ECO:0000313" key="2">
    <source>
        <dbReference type="Proteomes" id="UP001500902"/>
    </source>
</evidence>
<organism evidence="1 2">
    <name type="scientific">Nonomuraea antimicrobica</name>
    <dbReference type="NCBI Taxonomy" id="561173"/>
    <lineage>
        <taxon>Bacteria</taxon>
        <taxon>Bacillati</taxon>
        <taxon>Actinomycetota</taxon>
        <taxon>Actinomycetes</taxon>
        <taxon>Streptosporangiales</taxon>
        <taxon>Streptosporangiaceae</taxon>
        <taxon>Nonomuraea</taxon>
    </lineage>
</organism>
<reference evidence="2" key="1">
    <citation type="journal article" date="2019" name="Int. J. Syst. Evol. Microbiol.">
        <title>The Global Catalogue of Microorganisms (GCM) 10K type strain sequencing project: providing services to taxonomists for standard genome sequencing and annotation.</title>
        <authorList>
            <consortium name="The Broad Institute Genomics Platform"/>
            <consortium name="The Broad Institute Genome Sequencing Center for Infectious Disease"/>
            <person name="Wu L."/>
            <person name="Ma J."/>
        </authorList>
    </citation>
    <scope>NUCLEOTIDE SEQUENCE [LARGE SCALE GENOMIC DNA]</scope>
    <source>
        <strain evidence="2">JCM 16904</strain>
    </source>
</reference>
<name>A0ABP7BU58_9ACTN</name>
<protein>
    <submittedName>
        <fullName evidence="1">Uncharacterized protein</fullName>
    </submittedName>
</protein>
<accession>A0ABP7BU58</accession>
<proteinExistence type="predicted"/>
<sequence>MIWHGRYVPLFPPPPSRIMRGSRRRFGIVRVLTTRIRSIQRRPVAVLLTAIGLGYWGLSRFNQAAPEFPDPGIPGVITIGFSEPPPSVEININFNVEDNTLSLNATMPQPGSCIDAFVHLIGSNGQFLDDDNYVVANGDRLARMSFCDKQSPIFSETIRILYSEPILETSGPVTSVNFPEMMLRDVGGTDMTVKWAIDPNRGGLKPEAVSEGYRGPGFRWEVRGTGGGSSDVTARPGVRILHPFSSAGGIFISVEVERAANRSLFYAGLLTGMAASFLVWALEMGLGLRRSSRSSDNPAADVTDEQIAGQIAQLLGQRMAAEQAQALQVERERRSGRWRVRALQRIRARHESPPHKD</sequence>
<comment type="caution">
    <text evidence="1">The sequence shown here is derived from an EMBL/GenBank/DDBJ whole genome shotgun (WGS) entry which is preliminary data.</text>
</comment>
<keyword evidence="2" id="KW-1185">Reference proteome</keyword>
<dbReference type="Proteomes" id="UP001500902">
    <property type="component" value="Unassembled WGS sequence"/>
</dbReference>
<dbReference type="EMBL" id="BAAAZP010000070">
    <property type="protein sequence ID" value="GAA3668080.1"/>
    <property type="molecule type" value="Genomic_DNA"/>
</dbReference>
<evidence type="ECO:0000313" key="1">
    <source>
        <dbReference type="EMBL" id="GAA3668080.1"/>
    </source>
</evidence>